<dbReference type="InterPro" id="IPR052579">
    <property type="entry name" value="Zinc_finger_SWIM"/>
</dbReference>
<dbReference type="InterPro" id="IPR018289">
    <property type="entry name" value="MULE_transposase_dom"/>
</dbReference>
<keyword evidence="5" id="KW-1185">Reference proteome</keyword>
<feature type="compositionally biased region" description="Basic and acidic residues" evidence="2">
    <location>
        <begin position="635"/>
        <end position="652"/>
    </location>
</feature>
<dbReference type="InterPro" id="IPR036875">
    <property type="entry name" value="Znf_CCHC_sf"/>
</dbReference>
<keyword evidence="1" id="KW-0479">Metal-binding</keyword>
<dbReference type="EMBL" id="PDCK01000042">
    <property type="protein sequence ID" value="PRQ35926.1"/>
    <property type="molecule type" value="Genomic_DNA"/>
</dbReference>
<keyword evidence="1" id="KW-0863">Zinc-finger</keyword>
<evidence type="ECO:0000259" key="3">
    <source>
        <dbReference type="PROSITE" id="PS50158"/>
    </source>
</evidence>
<dbReference type="PROSITE" id="PS50158">
    <property type="entry name" value="ZF_CCHC"/>
    <property type="match status" value="1"/>
</dbReference>
<dbReference type="PANTHER" id="PTHR31569">
    <property type="entry name" value="SWIM-TYPE DOMAIN-CONTAINING PROTEIN"/>
    <property type="match status" value="1"/>
</dbReference>
<gene>
    <name evidence="4" type="ORF">RchiOBHm_Chr4g0385841</name>
</gene>
<dbReference type="Proteomes" id="UP000238479">
    <property type="component" value="Chromosome 4"/>
</dbReference>
<dbReference type="AlphaFoldDB" id="A0A2P6QP23"/>
<dbReference type="OMA" id="FKEVVTH"/>
<evidence type="ECO:0000256" key="2">
    <source>
        <dbReference type="SAM" id="MobiDB-lite"/>
    </source>
</evidence>
<feature type="domain" description="CCHC-type" evidence="3">
    <location>
        <begin position="657"/>
        <end position="674"/>
    </location>
</feature>
<dbReference type="SUPFAM" id="SSF57756">
    <property type="entry name" value="Retrovirus zinc finger-like domains"/>
    <property type="match status" value="1"/>
</dbReference>
<organism evidence="4 5">
    <name type="scientific">Rosa chinensis</name>
    <name type="common">China rose</name>
    <dbReference type="NCBI Taxonomy" id="74649"/>
    <lineage>
        <taxon>Eukaryota</taxon>
        <taxon>Viridiplantae</taxon>
        <taxon>Streptophyta</taxon>
        <taxon>Embryophyta</taxon>
        <taxon>Tracheophyta</taxon>
        <taxon>Spermatophyta</taxon>
        <taxon>Magnoliopsida</taxon>
        <taxon>eudicotyledons</taxon>
        <taxon>Gunneridae</taxon>
        <taxon>Pentapetalae</taxon>
        <taxon>rosids</taxon>
        <taxon>fabids</taxon>
        <taxon>Rosales</taxon>
        <taxon>Rosaceae</taxon>
        <taxon>Rosoideae</taxon>
        <taxon>Rosoideae incertae sedis</taxon>
        <taxon>Rosa</taxon>
    </lineage>
</organism>
<reference evidence="4 5" key="1">
    <citation type="journal article" date="2018" name="Nat. Genet.">
        <title>The Rosa genome provides new insights in the design of modern roses.</title>
        <authorList>
            <person name="Bendahmane M."/>
        </authorList>
    </citation>
    <scope>NUCLEOTIDE SEQUENCE [LARGE SCALE GENOMIC DNA]</scope>
    <source>
        <strain evidence="5">cv. Old Blush</strain>
    </source>
</reference>
<dbReference type="Gramene" id="PRQ35926">
    <property type="protein sequence ID" value="PRQ35926"/>
    <property type="gene ID" value="RchiOBHm_Chr4g0385841"/>
</dbReference>
<sequence length="684" mass="78067">MEQEPLDAGLQISMSSDDMEDDLQSNHPSSIIEVPIVNGPSMIDDSDEFLSLSTKFFENREDLVSAIRKIGLLQGYVMVITRSRSNRDVAIGCDRGGCYRTCSALEEKKKNSASRRIDCPFKIVGRRTAEGLWKVEISSLLHNHEPSTDMAGHPYCRRFTKEEASQVEQMSRAGIKPRQILSSLRQSNPDLLAVSRNIYSKTSQFRRESLGGRSIIQALLDELGGAGFSHNVKYDHSGHLTHLFFAHPTSIELTKSYSNVFVMDCTYKTNKYKMPLLEIVGVSSFNTSFYSCFVFMQKEEQQDYQWALEMFSKLLGDGNHPLAIIIDRELALMKAIQVVFPMTPNLLCIWHIEKNILAHCKGQFKEDADWVGFMSSWSTLVKSWDVSTFNEVWNRFQIEYKDYASILTYIGNTWLPWKERFVFAWTGQISHFGNNVTSRAEGAHGTLKKYLQVSTGGLREVKENICLAIQNQFQEIRTQLASEKIRVPQKLCIPFFKEVINKVSFYALFELQKQYLLANAKDYSSQCKGQFSKTMGLPCVHMIKEINIEVLPLNQIHEQWRIGTRSFTNDHRASLDHEDPFSSLLSEVKEKYEKQPLAQKENTIRQLSQILGASCPLIFKPTLQPHKGRPVGSNKRKETSSTRREPSYFERVEKAPRKCSGCGNIGHYRNKCPSNNKSTTLGTQ</sequence>
<dbReference type="PANTHER" id="PTHR31569:SF4">
    <property type="entry name" value="SWIM-TYPE DOMAIN-CONTAINING PROTEIN"/>
    <property type="match status" value="1"/>
</dbReference>
<name>A0A2P6QP23_ROSCH</name>
<evidence type="ECO:0000256" key="1">
    <source>
        <dbReference type="PROSITE-ProRule" id="PRU00047"/>
    </source>
</evidence>
<proteinExistence type="predicted"/>
<evidence type="ECO:0000313" key="4">
    <source>
        <dbReference type="EMBL" id="PRQ35926.1"/>
    </source>
</evidence>
<feature type="region of interest" description="Disordered" evidence="2">
    <location>
        <begin position="621"/>
        <end position="652"/>
    </location>
</feature>
<evidence type="ECO:0000313" key="5">
    <source>
        <dbReference type="Proteomes" id="UP000238479"/>
    </source>
</evidence>
<dbReference type="GO" id="GO:0003676">
    <property type="term" value="F:nucleic acid binding"/>
    <property type="evidence" value="ECO:0007669"/>
    <property type="project" value="InterPro"/>
</dbReference>
<dbReference type="InterPro" id="IPR001878">
    <property type="entry name" value="Znf_CCHC"/>
</dbReference>
<keyword evidence="1" id="KW-0862">Zinc</keyword>
<dbReference type="GO" id="GO:0008270">
    <property type="term" value="F:zinc ion binding"/>
    <property type="evidence" value="ECO:0007669"/>
    <property type="project" value="UniProtKB-KW"/>
</dbReference>
<protein>
    <submittedName>
        <fullName evidence="4">Putative transcription factor interactor and regulator CCHC(Zn) family</fullName>
    </submittedName>
</protein>
<dbReference type="Pfam" id="PF10551">
    <property type="entry name" value="MULE"/>
    <property type="match status" value="1"/>
</dbReference>
<accession>A0A2P6QP23</accession>
<comment type="caution">
    <text evidence="4">The sequence shown here is derived from an EMBL/GenBank/DDBJ whole genome shotgun (WGS) entry which is preliminary data.</text>
</comment>